<accession>A0A427Y588</accession>
<organism evidence="4 5">
    <name type="scientific">Apiotrichum porosum</name>
    <dbReference type="NCBI Taxonomy" id="105984"/>
    <lineage>
        <taxon>Eukaryota</taxon>
        <taxon>Fungi</taxon>
        <taxon>Dikarya</taxon>
        <taxon>Basidiomycota</taxon>
        <taxon>Agaricomycotina</taxon>
        <taxon>Tremellomycetes</taxon>
        <taxon>Trichosporonales</taxon>
        <taxon>Trichosporonaceae</taxon>
        <taxon>Apiotrichum</taxon>
    </lineage>
</organism>
<reference evidence="4 5" key="1">
    <citation type="submission" date="2018-11" db="EMBL/GenBank/DDBJ databases">
        <title>Genome sequence of Apiotrichum porosum DSM 27194.</title>
        <authorList>
            <person name="Aliyu H."/>
            <person name="Gorte O."/>
            <person name="Ochsenreither K."/>
        </authorList>
    </citation>
    <scope>NUCLEOTIDE SEQUENCE [LARGE SCALE GENOMIC DNA]</scope>
    <source>
        <strain evidence="4 5">DSM 27194</strain>
    </source>
</reference>
<feature type="region of interest" description="Disordered" evidence="1">
    <location>
        <begin position="814"/>
        <end position="838"/>
    </location>
</feature>
<feature type="compositionally biased region" description="Pro residues" evidence="1">
    <location>
        <begin position="815"/>
        <end position="826"/>
    </location>
</feature>
<evidence type="ECO:0000256" key="1">
    <source>
        <dbReference type="SAM" id="MobiDB-lite"/>
    </source>
</evidence>
<dbReference type="GeneID" id="39589032"/>
<feature type="compositionally biased region" description="Basic and acidic residues" evidence="1">
    <location>
        <begin position="73"/>
        <end position="84"/>
    </location>
</feature>
<feature type="domain" description="Myb-like" evidence="3">
    <location>
        <begin position="1173"/>
        <end position="1242"/>
    </location>
</feature>
<feature type="signal peptide" evidence="2">
    <location>
        <begin position="1"/>
        <end position="17"/>
    </location>
</feature>
<feature type="compositionally biased region" description="Low complexity" evidence="1">
    <location>
        <begin position="180"/>
        <end position="190"/>
    </location>
</feature>
<dbReference type="PROSITE" id="PS50090">
    <property type="entry name" value="MYB_LIKE"/>
    <property type="match status" value="2"/>
</dbReference>
<keyword evidence="5" id="KW-1185">Reference proteome</keyword>
<dbReference type="Pfam" id="PF12776">
    <property type="entry name" value="Myb_DNA-bind_3"/>
    <property type="match status" value="1"/>
</dbReference>
<dbReference type="SUPFAM" id="SSF101447">
    <property type="entry name" value="Formin homology 2 domain (FH2 domain)"/>
    <property type="match status" value="1"/>
</dbReference>
<dbReference type="RefSeq" id="XP_028479036.1">
    <property type="nucleotide sequence ID" value="XM_028620064.1"/>
</dbReference>
<sequence length="1331" mass="145496">MTPGAHLVALLSRLVAAWRQFSSAPTTNTVDELNPRPLPYGDSPPDEPPRCPLAQRRVVSYGDSPPPPSREASTGRHDATDERVPPPPPPGSAPPPPPGNTLPPSPRGSPPPQPPGSHPPLPRSRQQHTTGLGSDVVSARAPSSALGSSLFVGRRGDPLASRQATAAPVAPRTSVKRKATSSGSTSPGAGKSEREALAKCPKAHCGASHPRTPGLVDGSHQEPHPGLPATLQRELNWRTQLTRQRQSFDKRRQVHLVESADGRTEVAMSSHHSTNNTQVISNAENMSNGGGNEELLRVVHPARFLRALPFEHKVPWDVLQALEVMYRVLLPIHEGERWLRDASPAEKRELIDKLAIVDDVFNGKDVLMDWSTGKQSPPVLTAGQVAARKTWLHKRRTEGEQATIDGLLEFKDEFIAFTRGHEDVFRAAWTETGRGDWTEWARNDEGFPVCYWSVQSTTRGMLILAHRRWVRFDTSRSSGNTDREGDNPASAYWVIASWLESIGQYGRRPHPGFQFHCTGRDVPLVAHKWHLLIWGFLNIRPELRSVNFAIHSDPYASLLHTLSSSRATVQRVVDAAVQQGLCRPYLVPALGTPNPVFRVLLFHNGVPKYGADAGYTPVKGPPGDVYSPLLRRALKLVAAQLPNPTGAPSPPPTSWPSIADFSITGLRPQTRHNVLPPSRFGFKVRRNQGWVDEPLLRSIATAVEESGTIDLPLRVWDEISETLREEGVMDRSPAALMDRWSRLHRPVADALFGIDLGCFHWDDLAEKPLASSPTAWSCLADHELVHPFLIRVISKRISYMRSVCAILGRSWPPVASAPPPPPPSTPPCSAAREEEPPAQPLSVGLLRLDLVVTSARLAAMETARHRYGKPDNSHTEHRWPHEENSRLVEAVAEIVRAGAHLDQLTETNWAGVSVELAETSGAQPAKSPQSCRKAWKALVKQFNLVNALYKVRGFAWDDKAHRLIAADETWEACSAASASRMFAREIVLPQFRALHALLWPCAPAVPAGLLSASSHVQVAPTDLLNMVTGKCSASCDMLLLSLLGDRYGNKVPEHVHRTSRSSITDAMGSRSGILTASFKVSAPVKTAVRLAEMARPVFERQEKLGAPSHSVDAVGTKWNRAQDEVLVAAAVPFVRSDHDGGIIVILKTTGQLPTFSSIADALANPPTHTGGARPVRKISRWTIDEDDKFVRYLASVRVSGRTTATATRKGGQWKQAVWNGATAAIDGSKTKQQCSRHWKALAGGYRYLQRIEGVPDVGWNSAGELIAKGKGWRRCLTKNKLRLALAVRRGFLKSLSDLGSSDSASVPSFPILGGGAKFKGTRTKRRADNNA</sequence>
<dbReference type="EMBL" id="RSCE01000002">
    <property type="protein sequence ID" value="RSH86251.1"/>
    <property type="molecule type" value="Genomic_DNA"/>
</dbReference>
<dbReference type="InterPro" id="IPR001005">
    <property type="entry name" value="SANT/Myb"/>
</dbReference>
<dbReference type="PANTHER" id="PTHR46929">
    <property type="entry name" value="EXPRESSED PROTEIN"/>
    <property type="match status" value="1"/>
</dbReference>
<dbReference type="Proteomes" id="UP000279236">
    <property type="component" value="Unassembled WGS sequence"/>
</dbReference>
<evidence type="ECO:0000259" key="3">
    <source>
        <dbReference type="PROSITE" id="PS50090"/>
    </source>
</evidence>
<feature type="compositionally biased region" description="Pro residues" evidence="1">
    <location>
        <begin position="85"/>
        <end position="122"/>
    </location>
</feature>
<evidence type="ECO:0000313" key="4">
    <source>
        <dbReference type="EMBL" id="RSH86251.1"/>
    </source>
</evidence>
<evidence type="ECO:0000256" key="2">
    <source>
        <dbReference type="SAM" id="SignalP"/>
    </source>
</evidence>
<protein>
    <recommendedName>
        <fullName evidence="3">Myb-like domain-containing protein</fullName>
    </recommendedName>
</protein>
<gene>
    <name evidence="4" type="ORF">EHS24_004489</name>
</gene>
<dbReference type="PANTHER" id="PTHR46929:SF3">
    <property type="entry name" value="MYB_SANT-LIKE DOMAIN-CONTAINING PROTEIN"/>
    <property type="match status" value="1"/>
</dbReference>
<name>A0A427Y588_9TREE</name>
<evidence type="ECO:0000313" key="5">
    <source>
        <dbReference type="Proteomes" id="UP000279236"/>
    </source>
</evidence>
<keyword evidence="2" id="KW-0732">Signal</keyword>
<feature type="chain" id="PRO_5019292997" description="Myb-like domain-containing protein" evidence="2">
    <location>
        <begin position="18"/>
        <end position="1331"/>
    </location>
</feature>
<feature type="domain" description="Myb-like" evidence="3">
    <location>
        <begin position="871"/>
        <end position="939"/>
    </location>
</feature>
<feature type="region of interest" description="Disordered" evidence="1">
    <location>
        <begin position="26"/>
        <end position="229"/>
    </location>
</feature>
<proteinExistence type="predicted"/>
<dbReference type="InterPro" id="IPR024752">
    <property type="entry name" value="Myb/SANT-like_dom"/>
</dbReference>
<comment type="caution">
    <text evidence="4">The sequence shown here is derived from an EMBL/GenBank/DDBJ whole genome shotgun (WGS) entry which is preliminary data.</text>
</comment>
<dbReference type="STRING" id="105984.A0A427Y588"/>